<proteinExistence type="predicted"/>
<dbReference type="InterPro" id="IPR019554">
    <property type="entry name" value="Soluble_ligand-bd"/>
</dbReference>
<dbReference type="Pfam" id="PF02563">
    <property type="entry name" value="Poly_export"/>
    <property type="match status" value="1"/>
</dbReference>
<dbReference type="Gene3D" id="3.10.560.10">
    <property type="entry name" value="Outer membrane lipoprotein wza domain like"/>
    <property type="match status" value="2"/>
</dbReference>
<dbReference type="PANTHER" id="PTHR33619">
    <property type="entry name" value="POLYSACCHARIDE EXPORT PROTEIN GFCE-RELATED"/>
    <property type="match status" value="1"/>
</dbReference>
<accession>A0A2T0UBL8</accession>
<dbReference type="PANTHER" id="PTHR33619:SF3">
    <property type="entry name" value="POLYSACCHARIDE EXPORT PROTEIN GFCE-RELATED"/>
    <property type="match status" value="1"/>
</dbReference>
<dbReference type="EMBL" id="PVTH01000001">
    <property type="protein sequence ID" value="PRY55284.1"/>
    <property type="molecule type" value="Genomic_DNA"/>
</dbReference>
<evidence type="ECO:0000259" key="3">
    <source>
        <dbReference type="Pfam" id="PF10531"/>
    </source>
</evidence>
<evidence type="ECO:0000256" key="1">
    <source>
        <dbReference type="ARBA" id="ARBA00022729"/>
    </source>
</evidence>
<dbReference type="Gene3D" id="3.30.1950.10">
    <property type="entry name" value="wza like domain"/>
    <property type="match status" value="1"/>
</dbReference>
<sequence>MLKSRAYDKLCLIIALFGVLILSSCVVTKKSVYFTDIPDTAAYRKIIPAEFKEPVIQPDDLLSITVQTIDPATSASVNQVSAMPAIGASSASTVGSQTISGFLVDKNGTVTMPMLGSMKLAGLTTYQARDLIQTKASEFFKEPNVQVRFANYKITIIGEVSRPATYTLPNEKVTLLDAIGLAGDLTIYGRRENVLLIRDNNGTKEFTRFNLNSTDIFKSPYFFLRQNDVIYVEPGKAKVAANNAARTQTLAIVGSILSVLIVALSRL</sequence>
<dbReference type="RefSeq" id="WP_106290577.1">
    <property type="nucleotide sequence ID" value="NZ_PVTH01000001.1"/>
</dbReference>
<dbReference type="InterPro" id="IPR003715">
    <property type="entry name" value="Poly_export_N"/>
</dbReference>
<dbReference type="OrthoDB" id="662756at2"/>
<dbReference type="InterPro" id="IPR049712">
    <property type="entry name" value="Poly_export"/>
</dbReference>
<feature type="domain" description="Soluble ligand binding" evidence="3">
    <location>
        <begin position="153"/>
        <end position="199"/>
    </location>
</feature>
<reference evidence="4 5" key="1">
    <citation type="submission" date="2018-03" db="EMBL/GenBank/DDBJ databases">
        <title>Genomic Encyclopedia of Type Strains, Phase III (KMG-III): the genomes of soil and plant-associated and newly described type strains.</title>
        <authorList>
            <person name="Whitman W."/>
        </authorList>
    </citation>
    <scope>NUCLEOTIDE SEQUENCE [LARGE SCALE GENOMIC DNA]</scope>
    <source>
        <strain evidence="4 5">CGMCC 1.9313</strain>
    </source>
</reference>
<dbReference type="GO" id="GO:0015159">
    <property type="term" value="F:polysaccharide transmembrane transporter activity"/>
    <property type="evidence" value="ECO:0007669"/>
    <property type="project" value="InterPro"/>
</dbReference>
<gene>
    <name evidence="4" type="ORF">B0I27_101253</name>
</gene>
<evidence type="ECO:0000259" key="2">
    <source>
        <dbReference type="Pfam" id="PF02563"/>
    </source>
</evidence>
<dbReference type="Pfam" id="PF10531">
    <property type="entry name" value="SLBB"/>
    <property type="match status" value="1"/>
</dbReference>
<comment type="caution">
    <text evidence="4">The sequence shown here is derived from an EMBL/GenBank/DDBJ whole genome shotgun (WGS) entry which is preliminary data.</text>
</comment>
<keyword evidence="5" id="KW-1185">Reference proteome</keyword>
<dbReference type="AlphaFoldDB" id="A0A2T0UBL8"/>
<dbReference type="Proteomes" id="UP000238034">
    <property type="component" value="Unassembled WGS sequence"/>
</dbReference>
<organism evidence="4 5">
    <name type="scientific">Arcticibacter pallidicorallinus</name>
    <dbReference type="NCBI Taxonomy" id="1259464"/>
    <lineage>
        <taxon>Bacteria</taxon>
        <taxon>Pseudomonadati</taxon>
        <taxon>Bacteroidota</taxon>
        <taxon>Sphingobacteriia</taxon>
        <taxon>Sphingobacteriales</taxon>
        <taxon>Sphingobacteriaceae</taxon>
        <taxon>Arcticibacter</taxon>
    </lineage>
</organism>
<protein>
    <submittedName>
        <fullName evidence="4">Polysaccharide export outer membrane protein</fullName>
    </submittedName>
</protein>
<feature type="domain" description="Polysaccharide export protein N-terminal" evidence="2">
    <location>
        <begin position="53"/>
        <end position="149"/>
    </location>
</feature>
<evidence type="ECO:0000313" key="5">
    <source>
        <dbReference type="Proteomes" id="UP000238034"/>
    </source>
</evidence>
<keyword evidence="1" id="KW-0732">Signal</keyword>
<name>A0A2T0UBL8_9SPHI</name>
<evidence type="ECO:0000313" key="4">
    <source>
        <dbReference type="EMBL" id="PRY55284.1"/>
    </source>
</evidence>
<dbReference type="PROSITE" id="PS51257">
    <property type="entry name" value="PROKAR_LIPOPROTEIN"/>
    <property type="match status" value="1"/>
</dbReference>